<sequence>MRENLIKISKVILTVVKICAIVSIFATIFWGFLKELPKTNQKGIVLLCGIGSIIYSIFYYLIANNIIFIINNSRENPFIMDIVKRFDRTGIYLMIISVMDYIKNHSNILRTDTNKVSNVGFILLSGIMCFVISNIIYKAIKIKYDNDLTI</sequence>
<protein>
    <submittedName>
        <fullName evidence="2">DUF2975 domain-containing protein</fullName>
    </submittedName>
</protein>
<evidence type="ECO:0000313" key="3">
    <source>
        <dbReference type="Proteomes" id="UP000473885"/>
    </source>
</evidence>
<dbReference type="Pfam" id="PF11188">
    <property type="entry name" value="DUF2975"/>
    <property type="match status" value="1"/>
</dbReference>
<dbReference type="AlphaFoldDB" id="A0A6M0RAT7"/>
<feature type="transmembrane region" description="Helical" evidence="1">
    <location>
        <begin position="12"/>
        <end position="32"/>
    </location>
</feature>
<dbReference type="Proteomes" id="UP000473885">
    <property type="component" value="Unassembled WGS sequence"/>
</dbReference>
<dbReference type="RefSeq" id="WP_163249402.1">
    <property type="nucleotide sequence ID" value="NZ_SXDP01000006.1"/>
</dbReference>
<keyword evidence="1" id="KW-1133">Transmembrane helix</keyword>
<name>A0A6M0RAT7_9CLOT</name>
<keyword evidence="1" id="KW-0472">Membrane</keyword>
<proteinExistence type="predicted"/>
<accession>A0A6M0RAT7</accession>
<gene>
    <name evidence="2" type="ORF">FDF74_08995</name>
</gene>
<feature type="transmembrane region" description="Helical" evidence="1">
    <location>
        <begin position="44"/>
        <end position="70"/>
    </location>
</feature>
<evidence type="ECO:0000256" key="1">
    <source>
        <dbReference type="SAM" id="Phobius"/>
    </source>
</evidence>
<reference evidence="2 3" key="1">
    <citation type="submission" date="2019-04" db="EMBL/GenBank/DDBJ databases">
        <title>Genome sequencing of Clostridium botulinum Groups I-IV and Clostridium butyricum.</title>
        <authorList>
            <person name="Brunt J."/>
            <person name="Van Vliet A.H.M."/>
            <person name="Stringer S.C."/>
            <person name="Carter A.T."/>
            <person name="Peck M.W."/>
        </authorList>
    </citation>
    <scope>NUCLEOTIDE SEQUENCE [LARGE SCALE GENOMIC DNA]</scope>
    <source>
        <strain evidence="2 3">IFR 18/094</strain>
    </source>
</reference>
<dbReference type="EMBL" id="SXDP01000006">
    <property type="protein sequence ID" value="NEZ47332.1"/>
    <property type="molecule type" value="Genomic_DNA"/>
</dbReference>
<keyword evidence="1" id="KW-0812">Transmembrane</keyword>
<keyword evidence="3" id="KW-1185">Reference proteome</keyword>
<feature type="transmembrane region" description="Helical" evidence="1">
    <location>
        <begin position="119"/>
        <end position="137"/>
    </location>
</feature>
<dbReference type="InterPro" id="IPR021354">
    <property type="entry name" value="DUF2975"/>
</dbReference>
<organism evidence="2 3">
    <name type="scientific">Clostridium niameyense</name>
    <dbReference type="NCBI Taxonomy" id="1622073"/>
    <lineage>
        <taxon>Bacteria</taxon>
        <taxon>Bacillati</taxon>
        <taxon>Bacillota</taxon>
        <taxon>Clostridia</taxon>
        <taxon>Eubacteriales</taxon>
        <taxon>Clostridiaceae</taxon>
        <taxon>Clostridium</taxon>
    </lineage>
</organism>
<evidence type="ECO:0000313" key="2">
    <source>
        <dbReference type="EMBL" id="NEZ47332.1"/>
    </source>
</evidence>
<comment type="caution">
    <text evidence="2">The sequence shown here is derived from an EMBL/GenBank/DDBJ whole genome shotgun (WGS) entry which is preliminary data.</text>
</comment>